<dbReference type="GO" id="GO:0016020">
    <property type="term" value="C:membrane"/>
    <property type="evidence" value="ECO:0007669"/>
    <property type="project" value="UniProtKB-SubCell"/>
</dbReference>
<dbReference type="PRINTS" id="PR00385">
    <property type="entry name" value="P450"/>
</dbReference>
<dbReference type="InterPro" id="IPR036396">
    <property type="entry name" value="Cyt_P450_sf"/>
</dbReference>
<sequence length="534" mass="58534">MLGMAMGGGGGGGVGLLAAALAAVAATWLWAALVRLVWRPYATARAFARQGVRGLPYHPFRGHDKEVKAMLAAASGETLDRGSHDFIPRVMPQYRAWMSRYGKVFVLSSGSTSSLFVARFDMVKRILSDRTGLYAKVDPGPAILALLGMGLVFTEGEDWARHRRVVHPAFAMDKLKMMTGAMAACAAEVIRAWEARAASAAGGEVTVEVGEQFAELTADVISHTAFGSSYRQGKEVFLAQRELQVIAFTSIYNRSRVPGMRYAPTESNRRRWKLERKVRDTLMAVIDERLAAAKDAAGYGSDLLGLMLEANAGEDGKRLMSMDEIIDECKTFFFAGHETTSHLLTWAMFLLGTHPEWQQRLREEVLRECGDAEAPISADALSQLKQVTMVLYETLRLYGPVTLNARRATADAELCGVKVPKGTGLLIPYAILHRDEEVWGADAGEFNPLRFRDGVRRAAADPSALLSFSIGPRSCIGQDFAMLEAKATLALILRRFAFEVAPEYVHAPADFLTLQPLQGLPIVLKLLDPQERGI</sequence>
<dbReference type="InterPro" id="IPR001128">
    <property type="entry name" value="Cyt_P450"/>
</dbReference>
<dbReference type="GO" id="GO:0004497">
    <property type="term" value="F:monooxygenase activity"/>
    <property type="evidence" value="ECO:0007669"/>
    <property type="project" value="UniProtKB-KW"/>
</dbReference>
<dbReference type="OrthoDB" id="1470350at2759"/>
<dbReference type="PROSITE" id="PS00086">
    <property type="entry name" value="CYTOCHROME_P450"/>
    <property type="match status" value="1"/>
</dbReference>
<keyword evidence="5 11" id="KW-0479">Metal-binding</keyword>
<dbReference type="Gene3D" id="1.10.630.10">
    <property type="entry name" value="Cytochrome P450"/>
    <property type="match status" value="1"/>
</dbReference>
<evidence type="ECO:0000256" key="6">
    <source>
        <dbReference type="ARBA" id="ARBA00022989"/>
    </source>
</evidence>
<keyword evidence="7 12" id="KW-0560">Oxidoreductase</keyword>
<keyword evidence="4" id="KW-0812">Transmembrane</keyword>
<gene>
    <name evidence="13" type="ORF">PVAP13_4KG093700</name>
</gene>
<evidence type="ECO:0000256" key="10">
    <source>
        <dbReference type="ARBA" id="ARBA00023136"/>
    </source>
</evidence>
<protein>
    <recommendedName>
        <fullName evidence="15">Cytochrome P450</fullName>
    </recommendedName>
</protein>
<proteinExistence type="inferred from homology"/>
<evidence type="ECO:0000313" key="13">
    <source>
        <dbReference type="EMBL" id="KAG2610031.1"/>
    </source>
</evidence>
<accession>A0A8T0TE80</accession>
<keyword evidence="10" id="KW-0472">Membrane</keyword>
<dbReference type="PANTHER" id="PTHR24282:SF100">
    <property type="entry name" value="OS06G0191800 PROTEIN"/>
    <property type="match status" value="1"/>
</dbReference>
<keyword evidence="14" id="KW-1185">Reference proteome</keyword>
<comment type="subcellular location">
    <subcellularLocation>
        <location evidence="1">Membrane</location>
    </subcellularLocation>
</comment>
<evidence type="ECO:0000256" key="2">
    <source>
        <dbReference type="ARBA" id="ARBA00010617"/>
    </source>
</evidence>
<keyword evidence="3 11" id="KW-0349">Heme</keyword>
<evidence type="ECO:0000256" key="4">
    <source>
        <dbReference type="ARBA" id="ARBA00022692"/>
    </source>
</evidence>
<dbReference type="InterPro" id="IPR002401">
    <property type="entry name" value="Cyt_P450_E_grp-I"/>
</dbReference>
<evidence type="ECO:0000256" key="12">
    <source>
        <dbReference type="RuleBase" id="RU000461"/>
    </source>
</evidence>
<dbReference type="SUPFAM" id="SSF48264">
    <property type="entry name" value="Cytochrome P450"/>
    <property type="match status" value="1"/>
</dbReference>
<keyword evidence="6" id="KW-1133">Transmembrane helix</keyword>
<evidence type="ECO:0000256" key="5">
    <source>
        <dbReference type="ARBA" id="ARBA00022723"/>
    </source>
</evidence>
<evidence type="ECO:0000256" key="1">
    <source>
        <dbReference type="ARBA" id="ARBA00004370"/>
    </source>
</evidence>
<comment type="similarity">
    <text evidence="2 12">Belongs to the cytochrome P450 family.</text>
</comment>
<name>A0A8T0TE80_PANVG</name>
<keyword evidence="9 12" id="KW-0503">Monooxygenase</keyword>
<evidence type="ECO:0000256" key="9">
    <source>
        <dbReference type="ARBA" id="ARBA00023033"/>
    </source>
</evidence>
<evidence type="ECO:0000313" key="14">
    <source>
        <dbReference type="Proteomes" id="UP000823388"/>
    </source>
</evidence>
<evidence type="ECO:0008006" key="15">
    <source>
        <dbReference type="Google" id="ProtNLM"/>
    </source>
</evidence>
<dbReference type="PANTHER" id="PTHR24282">
    <property type="entry name" value="CYTOCHROME P450 FAMILY MEMBER"/>
    <property type="match status" value="1"/>
</dbReference>
<dbReference type="GO" id="GO:0020037">
    <property type="term" value="F:heme binding"/>
    <property type="evidence" value="ECO:0007669"/>
    <property type="project" value="InterPro"/>
</dbReference>
<dbReference type="GO" id="GO:0016705">
    <property type="term" value="F:oxidoreductase activity, acting on paired donors, with incorporation or reduction of molecular oxygen"/>
    <property type="evidence" value="ECO:0007669"/>
    <property type="project" value="InterPro"/>
</dbReference>
<comment type="caution">
    <text evidence="13">The sequence shown here is derived from an EMBL/GenBank/DDBJ whole genome shotgun (WGS) entry which is preliminary data.</text>
</comment>
<feature type="binding site" description="axial binding residue" evidence="11">
    <location>
        <position position="475"/>
    </location>
    <ligand>
        <name>heme</name>
        <dbReference type="ChEBI" id="CHEBI:30413"/>
    </ligand>
    <ligandPart>
        <name>Fe</name>
        <dbReference type="ChEBI" id="CHEBI:18248"/>
    </ligandPart>
</feature>
<dbReference type="InterPro" id="IPR050665">
    <property type="entry name" value="Cytochrome_P450_Monooxygen"/>
</dbReference>
<evidence type="ECO:0000256" key="7">
    <source>
        <dbReference type="ARBA" id="ARBA00023002"/>
    </source>
</evidence>
<dbReference type="Proteomes" id="UP000823388">
    <property type="component" value="Chromosome 4K"/>
</dbReference>
<evidence type="ECO:0000256" key="3">
    <source>
        <dbReference type="ARBA" id="ARBA00022617"/>
    </source>
</evidence>
<evidence type="ECO:0000256" key="8">
    <source>
        <dbReference type="ARBA" id="ARBA00023004"/>
    </source>
</evidence>
<dbReference type="GO" id="GO:0005506">
    <property type="term" value="F:iron ion binding"/>
    <property type="evidence" value="ECO:0007669"/>
    <property type="project" value="InterPro"/>
</dbReference>
<dbReference type="GO" id="GO:0006629">
    <property type="term" value="P:lipid metabolic process"/>
    <property type="evidence" value="ECO:0007669"/>
    <property type="project" value="UniProtKB-ARBA"/>
</dbReference>
<dbReference type="AlphaFoldDB" id="A0A8T0TE80"/>
<dbReference type="Pfam" id="PF00067">
    <property type="entry name" value="p450"/>
    <property type="match status" value="1"/>
</dbReference>
<reference evidence="13" key="1">
    <citation type="submission" date="2020-05" db="EMBL/GenBank/DDBJ databases">
        <title>WGS assembly of Panicum virgatum.</title>
        <authorList>
            <person name="Lovell J.T."/>
            <person name="Jenkins J."/>
            <person name="Shu S."/>
            <person name="Juenger T.E."/>
            <person name="Schmutz J."/>
        </authorList>
    </citation>
    <scope>NUCLEOTIDE SEQUENCE</scope>
    <source>
        <strain evidence="13">AP13</strain>
    </source>
</reference>
<evidence type="ECO:0000256" key="11">
    <source>
        <dbReference type="PIRSR" id="PIRSR602401-1"/>
    </source>
</evidence>
<dbReference type="InterPro" id="IPR017972">
    <property type="entry name" value="Cyt_P450_CS"/>
</dbReference>
<organism evidence="13 14">
    <name type="scientific">Panicum virgatum</name>
    <name type="common">Blackwell switchgrass</name>
    <dbReference type="NCBI Taxonomy" id="38727"/>
    <lineage>
        <taxon>Eukaryota</taxon>
        <taxon>Viridiplantae</taxon>
        <taxon>Streptophyta</taxon>
        <taxon>Embryophyta</taxon>
        <taxon>Tracheophyta</taxon>
        <taxon>Spermatophyta</taxon>
        <taxon>Magnoliopsida</taxon>
        <taxon>Liliopsida</taxon>
        <taxon>Poales</taxon>
        <taxon>Poaceae</taxon>
        <taxon>PACMAD clade</taxon>
        <taxon>Panicoideae</taxon>
        <taxon>Panicodae</taxon>
        <taxon>Paniceae</taxon>
        <taxon>Panicinae</taxon>
        <taxon>Panicum</taxon>
        <taxon>Panicum sect. Hiantes</taxon>
    </lineage>
</organism>
<keyword evidence="8 11" id="KW-0408">Iron</keyword>
<comment type="cofactor">
    <cofactor evidence="11">
        <name>heme</name>
        <dbReference type="ChEBI" id="CHEBI:30413"/>
    </cofactor>
</comment>
<dbReference type="EMBL" id="CM029043">
    <property type="protein sequence ID" value="KAG2610031.1"/>
    <property type="molecule type" value="Genomic_DNA"/>
</dbReference>
<dbReference type="PRINTS" id="PR00463">
    <property type="entry name" value="EP450I"/>
</dbReference>